<feature type="region of interest" description="Disordered" evidence="1">
    <location>
        <begin position="1"/>
        <end position="98"/>
    </location>
</feature>
<organism evidence="2 3">
    <name type="scientific">Melipona bicolor</name>
    <dbReference type="NCBI Taxonomy" id="60889"/>
    <lineage>
        <taxon>Eukaryota</taxon>
        <taxon>Metazoa</taxon>
        <taxon>Ecdysozoa</taxon>
        <taxon>Arthropoda</taxon>
        <taxon>Hexapoda</taxon>
        <taxon>Insecta</taxon>
        <taxon>Pterygota</taxon>
        <taxon>Neoptera</taxon>
        <taxon>Endopterygota</taxon>
        <taxon>Hymenoptera</taxon>
        <taxon>Apocrita</taxon>
        <taxon>Aculeata</taxon>
        <taxon>Apoidea</taxon>
        <taxon>Anthophila</taxon>
        <taxon>Apidae</taxon>
        <taxon>Melipona</taxon>
    </lineage>
</organism>
<gene>
    <name evidence="2" type="ORF">K0M31_009948</name>
</gene>
<feature type="compositionally biased region" description="Basic and acidic residues" evidence="1">
    <location>
        <begin position="80"/>
        <end position="98"/>
    </location>
</feature>
<sequence length="98" mass="10849">MKGLKTARPRFGAGEREKGKPVEAEEAVAATERWKRSLEDGPRRRCTRQGRGSGEAGASETKSAKKERKPRGGDGGWVVFEKELPGTKVKDRLGKRDR</sequence>
<evidence type="ECO:0000313" key="3">
    <source>
        <dbReference type="Proteomes" id="UP001177670"/>
    </source>
</evidence>
<dbReference type="AlphaFoldDB" id="A0AA40FND8"/>
<reference evidence="2" key="1">
    <citation type="submission" date="2021-10" db="EMBL/GenBank/DDBJ databases">
        <title>Melipona bicolor Genome sequencing and assembly.</title>
        <authorList>
            <person name="Araujo N.S."/>
            <person name="Arias M.C."/>
        </authorList>
    </citation>
    <scope>NUCLEOTIDE SEQUENCE</scope>
    <source>
        <strain evidence="2">USP_2M_L1-L4_2017</strain>
        <tissue evidence="2">Whole body</tissue>
    </source>
</reference>
<accession>A0AA40FND8</accession>
<feature type="compositionally biased region" description="Basic and acidic residues" evidence="1">
    <location>
        <begin position="32"/>
        <end position="43"/>
    </location>
</feature>
<dbReference type="Proteomes" id="UP001177670">
    <property type="component" value="Unassembled WGS sequence"/>
</dbReference>
<name>A0AA40FND8_9HYME</name>
<protein>
    <submittedName>
        <fullName evidence="2">Uncharacterized protein</fullName>
    </submittedName>
</protein>
<evidence type="ECO:0000313" key="2">
    <source>
        <dbReference type="EMBL" id="KAK1122108.1"/>
    </source>
</evidence>
<proteinExistence type="predicted"/>
<feature type="compositionally biased region" description="Basic and acidic residues" evidence="1">
    <location>
        <begin position="13"/>
        <end position="23"/>
    </location>
</feature>
<dbReference type="EMBL" id="JAHYIQ010000024">
    <property type="protein sequence ID" value="KAK1122108.1"/>
    <property type="molecule type" value="Genomic_DNA"/>
</dbReference>
<comment type="caution">
    <text evidence="2">The sequence shown here is derived from an EMBL/GenBank/DDBJ whole genome shotgun (WGS) entry which is preliminary data.</text>
</comment>
<keyword evidence="3" id="KW-1185">Reference proteome</keyword>
<evidence type="ECO:0000256" key="1">
    <source>
        <dbReference type="SAM" id="MobiDB-lite"/>
    </source>
</evidence>